<evidence type="ECO:0000313" key="1">
    <source>
        <dbReference type="EMBL" id="KAK3897172.1"/>
    </source>
</evidence>
<evidence type="ECO:0000313" key="2">
    <source>
        <dbReference type="Proteomes" id="UP001303889"/>
    </source>
</evidence>
<reference evidence="1" key="1">
    <citation type="journal article" date="2023" name="Mol. Phylogenet. Evol.">
        <title>Genome-scale phylogeny and comparative genomics of the fungal order Sordariales.</title>
        <authorList>
            <person name="Hensen N."/>
            <person name="Bonometti L."/>
            <person name="Westerberg I."/>
            <person name="Brannstrom I.O."/>
            <person name="Guillou S."/>
            <person name="Cros-Aarteil S."/>
            <person name="Calhoun S."/>
            <person name="Haridas S."/>
            <person name="Kuo A."/>
            <person name="Mondo S."/>
            <person name="Pangilinan J."/>
            <person name="Riley R."/>
            <person name="LaButti K."/>
            <person name="Andreopoulos B."/>
            <person name="Lipzen A."/>
            <person name="Chen C."/>
            <person name="Yan M."/>
            <person name="Daum C."/>
            <person name="Ng V."/>
            <person name="Clum A."/>
            <person name="Steindorff A."/>
            <person name="Ohm R.A."/>
            <person name="Martin F."/>
            <person name="Silar P."/>
            <person name="Natvig D.O."/>
            <person name="Lalanne C."/>
            <person name="Gautier V."/>
            <person name="Ament-Velasquez S.L."/>
            <person name="Kruys A."/>
            <person name="Hutchinson M.I."/>
            <person name="Powell A.J."/>
            <person name="Barry K."/>
            <person name="Miller A.N."/>
            <person name="Grigoriev I.V."/>
            <person name="Debuchy R."/>
            <person name="Gladieux P."/>
            <person name="Hiltunen Thoren M."/>
            <person name="Johannesson H."/>
        </authorList>
    </citation>
    <scope>NUCLEOTIDE SEQUENCE</scope>
    <source>
        <strain evidence="1">CBS 103.79</strain>
    </source>
</reference>
<accession>A0AAN6M9Y3</accession>
<protein>
    <submittedName>
        <fullName evidence="1">Uncharacterized protein</fullName>
    </submittedName>
</protein>
<organism evidence="1 2">
    <name type="scientific">Staphylotrichum tortipilum</name>
    <dbReference type="NCBI Taxonomy" id="2831512"/>
    <lineage>
        <taxon>Eukaryota</taxon>
        <taxon>Fungi</taxon>
        <taxon>Dikarya</taxon>
        <taxon>Ascomycota</taxon>
        <taxon>Pezizomycotina</taxon>
        <taxon>Sordariomycetes</taxon>
        <taxon>Sordariomycetidae</taxon>
        <taxon>Sordariales</taxon>
        <taxon>Chaetomiaceae</taxon>
        <taxon>Staphylotrichum</taxon>
    </lineage>
</organism>
<proteinExistence type="predicted"/>
<reference evidence="1" key="2">
    <citation type="submission" date="2023-05" db="EMBL/GenBank/DDBJ databases">
        <authorList>
            <consortium name="Lawrence Berkeley National Laboratory"/>
            <person name="Steindorff A."/>
            <person name="Hensen N."/>
            <person name="Bonometti L."/>
            <person name="Westerberg I."/>
            <person name="Brannstrom I.O."/>
            <person name="Guillou S."/>
            <person name="Cros-Aarteil S."/>
            <person name="Calhoun S."/>
            <person name="Haridas S."/>
            <person name="Kuo A."/>
            <person name="Mondo S."/>
            <person name="Pangilinan J."/>
            <person name="Riley R."/>
            <person name="Labutti K."/>
            <person name="Andreopoulos B."/>
            <person name="Lipzen A."/>
            <person name="Chen C."/>
            <person name="Yanf M."/>
            <person name="Daum C."/>
            <person name="Ng V."/>
            <person name="Clum A."/>
            <person name="Ohm R."/>
            <person name="Martin F."/>
            <person name="Silar P."/>
            <person name="Natvig D."/>
            <person name="Lalanne C."/>
            <person name="Gautier V."/>
            <person name="Ament-Velasquez S.L."/>
            <person name="Kruys A."/>
            <person name="Hutchinson M.I."/>
            <person name="Powell A.J."/>
            <person name="Barry K."/>
            <person name="Miller A.N."/>
            <person name="Grigoriev I.V."/>
            <person name="Debuchy R."/>
            <person name="Gladieux P."/>
            <person name="Thoren M.H."/>
            <person name="Johannesson H."/>
        </authorList>
    </citation>
    <scope>NUCLEOTIDE SEQUENCE</scope>
    <source>
        <strain evidence="1">CBS 103.79</strain>
    </source>
</reference>
<comment type="caution">
    <text evidence="1">The sequence shown here is derived from an EMBL/GenBank/DDBJ whole genome shotgun (WGS) entry which is preliminary data.</text>
</comment>
<gene>
    <name evidence="1" type="ORF">C8A05DRAFT_39276</name>
</gene>
<sequence length="93" mass="10745">MKRQVQTLSRGLAEVTHTQVVQFIHESVKDFFNEKGLSALDDNVTPTEAAIRAHFRFSRICVRYLAMEEIGQATSYKHDDFDDFPFLRYATTS</sequence>
<dbReference type="Proteomes" id="UP001303889">
    <property type="component" value="Unassembled WGS sequence"/>
</dbReference>
<dbReference type="AlphaFoldDB" id="A0AAN6M9Y3"/>
<name>A0AAN6M9Y3_9PEZI</name>
<feature type="non-terminal residue" evidence="1">
    <location>
        <position position="93"/>
    </location>
</feature>
<keyword evidence="2" id="KW-1185">Reference proteome</keyword>
<dbReference type="EMBL" id="MU856243">
    <property type="protein sequence ID" value="KAK3897172.1"/>
    <property type="molecule type" value="Genomic_DNA"/>
</dbReference>